<dbReference type="InterPro" id="IPR018247">
    <property type="entry name" value="EF_Hand_1_Ca_BS"/>
</dbReference>
<dbReference type="STRING" id="31234.E3MKJ9"/>
<dbReference type="InterPro" id="IPR011992">
    <property type="entry name" value="EF-hand-dom_pair"/>
</dbReference>
<dbReference type="EMBL" id="DS268452">
    <property type="protein sequence ID" value="EFP04114.1"/>
    <property type="molecule type" value="Genomic_DNA"/>
</dbReference>
<name>E3MKJ9_CAERE</name>
<gene>
    <name evidence="5" type="ORF">CRE_27693</name>
</gene>
<dbReference type="GO" id="GO:0005509">
    <property type="term" value="F:calcium ion binding"/>
    <property type="evidence" value="ECO:0007669"/>
    <property type="project" value="InterPro"/>
</dbReference>
<evidence type="ECO:0000256" key="1">
    <source>
        <dbReference type="ARBA" id="ARBA00022723"/>
    </source>
</evidence>
<dbReference type="InterPro" id="IPR040365">
    <property type="entry name" value="EFHD1/2"/>
</dbReference>
<dbReference type="PANTHER" id="PTHR13025">
    <property type="entry name" value="EF-HAND DOMAIN-CONTAINING PROTEIN D"/>
    <property type="match status" value="1"/>
</dbReference>
<dbReference type="Gene3D" id="1.10.238.10">
    <property type="entry name" value="EF-hand"/>
    <property type="match status" value="1"/>
</dbReference>
<dbReference type="InParanoid" id="E3MKJ9"/>
<evidence type="ECO:0000256" key="2">
    <source>
        <dbReference type="ARBA" id="ARBA00022737"/>
    </source>
</evidence>
<evidence type="ECO:0000313" key="5">
    <source>
        <dbReference type="EMBL" id="EFP04114.1"/>
    </source>
</evidence>
<evidence type="ECO:0000256" key="3">
    <source>
        <dbReference type="ARBA" id="ARBA00022837"/>
    </source>
</evidence>
<keyword evidence="2" id="KW-0677">Repeat</keyword>
<feature type="domain" description="EF-hand" evidence="4">
    <location>
        <begin position="488"/>
        <end position="523"/>
    </location>
</feature>
<proteinExistence type="predicted"/>
<dbReference type="PROSITE" id="PS50222">
    <property type="entry name" value="EF_HAND_2"/>
    <property type="match status" value="1"/>
</dbReference>
<dbReference type="InterPro" id="IPR002048">
    <property type="entry name" value="EF_hand_dom"/>
</dbReference>
<sequence length="567" mass="65453">MKVKKVKRNSDKVLIRKHASHDNITDTAELSTASSSETEVTRPKKLTLNTLIPKIFRNSKNHDFYNLQLPSQIEQSGLKKCQYKGTSGKQKESVTLSLDTVIPVTQKVSNSEKKEKPGSISNYKHIDSFDLRTLSPIQKSPIQKITSPAKITNSIVAENYLDYECIQSVKDDCLTANKEESKTTCRDAVSWMDTFIGNNVEKTNQVNTLGPGYETHVRPSDLKKVQRTQKNNILVVDTYPPVDVFNQGYASPTIGKFEIDFPDDLYSIVVNPGYVSCLQSNSKEAQPLSLWETINGRDCESWYSKLRDGKVSVVNKFPKVSQRPQPRNPDYYNLHDYYFLFPLEKDPPMPLYWRKERLPTPEEAKKANKRKLFKEEMAKNADYLLLPKTSRFHNRFHYQNVIDYEFLAPYEHPPMPTGWKRTQFMMSLNLGNRTVPYPRKYLYDTFDEFSKHQMHEFVRIFYNIGESPKKKLDLIHIRLFLDKMGKPLDGSSLKYILDLADVNKNGELSLEEFVSLFRIACKYQSIDCLSTFRDIVHSVHGDPDDNDDNSEGRIVCTKCENLSKRTI</sequence>
<dbReference type="OrthoDB" id="5885802at2759"/>
<dbReference type="PROSITE" id="PS00018">
    <property type="entry name" value="EF_HAND_1"/>
    <property type="match status" value="1"/>
</dbReference>
<keyword evidence="6" id="KW-1185">Reference proteome</keyword>
<dbReference type="Proteomes" id="UP000008281">
    <property type="component" value="Unassembled WGS sequence"/>
</dbReference>
<accession>E3MKJ9</accession>
<dbReference type="eggNOG" id="ENOG502TK9J">
    <property type="taxonomic scope" value="Eukaryota"/>
</dbReference>
<dbReference type="SUPFAM" id="SSF47473">
    <property type="entry name" value="EF-hand"/>
    <property type="match status" value="1"/>
</dbReference>
<reference evidence="5" key="1">
    <citation type="submission" date="2007-07" db="EMBL/GenBank/DDBJ databases">
        <title>PCAP assembly of the Caenorhabditis remanei genome.</title>
        <authorList>
            <consortium name="The Caenorhabditis remanei Sequencing Consortium"/>
            <person name="Wilson R.K."/>
        </authorList>
    </citation>
    <scope>NUCLEOTIDE SEQUENCE [LARGE SCALE GENOMIC DNA]</scope>
    <source>
        <strain evidence="5">PB4641</strain>
    </source>
</reference>
<organism evidence="6">
    <name type="scientific">Caenorhabditis remanei</name>
    <name type="common">Caenorhabditis vulgaris</name>
    <dbReference type="NCBI Taxonomy" id="31234"/>
    <lineage>
        <taxon>Eukaryota</taxon>
        <taxon>Metazoa</taxon>
        <taxon>Ecdysozoa</taxon>
        <taxon>Nematoda</taxon>
        <taxon>Chromadorea</taxon>
        <taxon>Rhabditida</taxon>
        <taxon>Rhabditina</taxon>
        <taxon>Rhabditomorpha</taxon>
        <taxon>Rhabditoidea</taxon>
        <taxon>Rhabditidae</taxon>
        <taxon>Peloderinae</taxon>
        <taxon>Caenorhabditis</taxon>
    </lineage>
</organism>
<protein>
    <recommendedName>
        <fullName evidence="4">EF-hand domain-containing protein</fullName>
    </recommendedName>
</protein>
<evidence type="ECO:0000259" key="4">
    <source>
        <dbReference type="PROSITE" id="PS50222"/>
    </source>
</evidence>
<dbReference type="HOGENOM" id="CLU_480802_0_0_1"/>
<keyword evidence="3" id="KW-0106">Calcium</keyword>
<keyword evidence="1" id="KW-0479">Metal-binding</keyword>
<evidence type="ECO:0000313" key="6">
    <source>
        <dbReference type="Proteomes" id="UP000008281"/>
    </source>
</evidence>
<dbReference type="PANTHER" id="PTHR13025:SF6">
    <property type="entry name" value="EF-HAND DOMAIN-CONTAINING PROTEIN-RELATED"/>
    <property type="match status" value="1"/>
</dbReference>
<dbReference type="AlphaFoldDB" id="E3MKJ9"/>